<evidence type="ECO:0000313" key="2">
    <source>
        <dbReference type="Proteomes" id="UP000478052"/>
    </source>
</evidence>
<name>A0A6G0VQC6_APHCR</name>
<organism evidence="1 2">
    <name type="scientific">Aphis craccivora</name>
    <name type="common">Cowpea aphid</name>
    <dbReference type="NCBI Taxonomy" id="307492"/>
    <lineage>
        <taxon>Eukaryota</taxon>
        <taxon>Metazoa</taxon>
        <taxon>Ecdysozoa</taxon>
        <taxon>Arthropoda</taxon>
        <taxon>Hexapoda</taxon>
        <taxon>Insecta</taxon>
        <taxon>Pterygota</taxon>
        <taxon>Neoptera</taxon>
        <taxon>Paraneoptera</taxon>
        <taxon>Hemiptera</taxon>
        <taxon>Sternorrhyncha</taxon>
        <taxon>Aphidomorpha</taxon>
        <taxon>Aphidoidea</taxon>
        <taxon>Aphididae</taxon>
        <taxon>Aphidini</taxon>
        <taxon>Aphis</taxon>
        <taxon>Aphis</taxon>
    </lineage>
</organism>
<gene>
    <name evidence="1" type="ORF">FWK35_00027200</name>
</gene>
<protein>
    <submittedName>
        <fullName evidence="1">Uncharacterized protein</fullName>
    </submittedName>
</protein>
<accession>A0A6G0VQC6</accession>
<evidence type="ECO:0000313" key="1">
    <source>
        <dbReference type="EMBL" id="KAF0702215.1"/>
    </source>
</evidence>
<dbReference type="Proteomes" id="UP000478052">
    <property type="component" value="Unassembled WGS sequence"/>
</dbReference>
<comment type="caution">
    <text evidence="1">The sequence shown here is derived from an EMBL/GenBank/DDBJ whole genome shotgun (WGS) entry which is preliminary data.</text>
</comment>
<dbReference type="EMBL" id="VUJU01014381">
    <property type="protein sequence ID" value="KAF0702215.1"/>
    <property type="molecule type" value="Genomic_DNA"/>
</dbReference>
<keyword evidence="2" id="KW-1185">Reference proteome</keyword>
<sequence>MENQLAEINTSLNELKNKLINYLGTENSELKNRITFLEENFKTSYKGNEINSEQNIINELFDRQSRAINIIVYNLPEAVSDSNNINPDENQIKLIINELKLNYKPMKLHRLGRPTNKDCHLKVTFQRVSSDRTEK</sequence>
<dbReference type="OrthoDB" id="6601214at2759"/>
<reference evidence="1 2" key="1">
    <citation type="submission" date="2019-08" db="EMBL/GenBank/DDBJ databases">
        <title>Whole genome of Aphis craccivora.</title>
        <authorList>
            <person name="Voronova N.V."/>
            <person name="Shulinski R.S."/>
            <person name="Bandarenka Y.V."/>
            <person name="Zhorov D.G."/>
            <person name="Warner D."/>
        </authorList>
    </citation>
    <scope>NUCLEOTIDE SEQUENCE [LARGE SCALE GENOMIC DNA]</scope>
    <source>
        <strain evidence="1">180601</strain>
        <tissue evidence="1">Whole Body</tissue>
    </source>
</reference>
<dbReference type="AlphaFoldDB" id="A0A6G0VQC6"/>
<proteinExistence type="predicted"/>